<feature type="region of interest" description="Disordered" evidence="1">
    <location>
        <begin position="36"/>
        <end position="58"/>
    </location>
</feature>
<reference evidence="2 3" key="1">
    <citation type="submission" date="2023-11" db="EMBL/GenBank/DDBJ databases">
        <title>An acidophilic fungus is an integral part of prey digestion in a carnivorous sundew plant.</title>
        <authorList>
            <person name="Tsai I.J."/>
        </authorList>
    </citation>
    <scope>NUCLEOTIDE SEQUENCE [LARGE SCALE GENOMIC DNA]</scope>
    <source>
        <strain evidence="2">169a</strain>
    </source>
</reference>
<feature type="region of interest" description="Disordered" evidence="1">
    <location>
        <begin position="120"/>
        <end position="178"/>
    </location>
</feature>
<feature type="compositionally biased region" description="Polar residues" evidence="1">
    <location>
        <begin position="36"/>
        <end position="47"/>
    </location>
</feature>
<evidence type="ECO:0000313" key="3">
    <source>
        <dbReference type="Proteomes" id="UP001303373"/>
    </source>
</evidence>
<dbReference type="Proteomes" id="UP001303373">
    <property type="component" value="Chromosome 5"/>
</dbReference>
<dbReference type="Pfam" id="PF05841">
    <property type="entry name" value="Apc15p"/>
    <property type="match status" value="1"/>
</dbReference>
<dbReference type="EMBL" id="CP138584">
    <property type="protein sequence ID" value="WPH01196.1"/>
    <property type="molecule type" value="Genomic_DNA"/>
</dbReference>
<feature type="compositionally biased region" description="Basic and acidic residues" evidence="1">
    <location>
        <begin position="237"/>
        <end position="250"/>
    </location>
</feature>
<name>A0AAQ3M797_9PEZI</name>
<gene>
    <name evidence="2" type="ORF">R9X50_00403200</name>
</gene>
<dbReference type="InterPro" id="IPR008402">
    <property type="entry name" value="APC_su15/mnd2"/>
</dbReference>
<dbReference type="AlphaFoldDB" id="A0AAQ3M797"/>
<sequence>MLSLPLLPPPVTLTTHHQGPFRPLPEDVTINANSAANQAHNPQLRAQQQRRDEERKAHNLQSPLVLLAADEAAIAHRKAAIRHLGAYWIRPPGVSKTLQAMSEEEAERLELEEIQRQERGLADMQAQQQVEEARQRAAETAAQPALEDGEERDLDAEIPDADEDGEEDDDDDDEDEDLDATGEISVSFNETSVVEGSFLDPSWQRNPRNALHQGDEAEHTDVEQMHYLEEAELNGAARDEQALGIERDLDLEQDLDDEIPEADENDYDRDLDDSIPEAGSYQHTDTELEDSDSEAIDSSLLPSAPPIITLPEPQSFIAQSSVRRSTRSTRSNRLQAAPVLPPPMLSSSPVPAVNGRRYSGTRPVPNNAFPLARSRGVGGLQERMRAHLTGSNAETDLLSRSPGTWNLSSSIIESSFIGSSPVMTRNARGRGRGGNARAVRREG</sequence>
<protein>
    <submittedName>
        <fullName evidence="2">Kinesin-like protein K39</fullName>
    </submittedName>
</protein>
<feature type="compositionally biased region" description="Acidic residues" evidence="1">
    <location>
        <begin position="251"/>
        <end position="275"/>
    </location>
</feature>
<dbReference type="GO" id="GO:0031145">
    <property type="term" value="P:anaphase-promoting complex-dependent catabolic process"/>
    <property type="evidence" value="ECO:0007669"/>
    <property type="project" value="InterPro"/>
</dbReference>
<evidence type="ECO:0000256" key="1">
    <source>
        <dbReference type="SAM" id="MobiDB-lite"/>
    </source>
</evidence>
<feature type="compositionally biased region" description="Pro residues" evidence="1">
    <location>
        <begin position="1"/>
        <end position="11"/>
    </location>
</feature>
<evidence type="ECO:0000313" key="2">
    <source>
        <dbReference type="EMBL" id="WPH01196.1"/>
    </source>
</evidence>
<accession>A0AAQ3M797</accession>
<feature type="region of interest" description="Disordered" evidence="1">
    <location>
        <begin position="198"/>
        <end position="221"/>
    </location>
</feature>
<feature type="compositionally biased region" description="Low complexity" evidence="1">
    <location>
        <begin position="320"/>
        <end position="338"/>
    </location>
</feature>
<keyword evidence="3" id="KW-1185">Reference proteome</keyword>
<feature type="region of interest" description="Disordered" evidence="1">
    <location>
        <begin position="423"/>
        <end position="443"/>
    </location>
</feature>
<feature type="region of interest" description="Disordered" evidence="1">
    <location>
        <begin position="1"/>
        <end position="23"/>
    </location>
</feature>
<dbReference type="GO" id="GO:0005680">
    <property type="term" value="C:anaphase-promoting complex"/>
    <property type="evidence" value="ECO:0007669"/>
    <property type="project" value="InterPro"/>
</dbReference>
<proteinExistence type="predicted"/>
<feature type="region of interest" description="Disordered" evidence="1">
    <location>
        <begin position="233"/>
        <end position="367"/>
    </location>
</feature>
<feature type="compositionally biased region" description="Acidic residues" evidence="1">
    <location>
        <begin position="147"/>
        <end position="178"/>
    </location>
</feature>
<organism evidence="2 3">
    <name type="scientific">Acrodontium crateriforme</name>
    <dbReference type="NCBI Taxonomy" id="150365"/>
    <lineage>
        <taxon>Eukaryota</taxon>
        <taxon>Fungi</taxon>
        <taxon>Dikarya</taxon>
        <taxon>Ascomycota</taxon>
        <taxon>Pezizomycotina</taxon>
        <taxon>Dothideomycetes</taxon>
        <taxon>Dothideomycetidae</taxon>
        <taxon>Mycosphaerellales</taxon>
        <taxon>Teratosphaeriaceae</taxon>
        <taxon>Acrodontium</taxon>
    </lineage>
</organism>